<reference evidence="3" key="1">
    <citation type="journal article" date="2014" name="Int. J. Syst. Evol. Microbiol.">
        <title>Complete genome sequence of Corynebacterium casei LMG S-19264T (=DSM 44701T), isolated from a smear-ripened cheese.</title>
        <authorList>
            <consortium name="US DOE Joint Genome Institute (JGI-PGF)"/>
            <person name="Walter F."/>
            <person name="Albersmeier A."/>
            <person name="Kalinowski J."/>
            <person name="Ruckert C."/>
        </authorList>
    </citation>
    <scope>NUCLEOTIDE SEQUENCE</scope>
    <source>
        <strain evidence="3">CGMCC 1.12195</strain>
    </source>
</reference>
<sequence>MKTLKKTGLSLLTAIALIAIAATNTVKAQPGMSVSFQLFYDELAPYGEWIDDPEYGYIWLPDADRGFQPYATNGNWVMTNYGNTWVSDYPWGWAPFHYGRWTYTDYYGWAWIPGYEWGPAWVSWRSGGGYYGWAPLGPRMSINVHVGIPHHHWVFVPQRYICSPRLYSYYAPHRNRVNIYNRTTIINNTYVYNNRTYVSGPRRSDIERATGSRVSVREINSSSRPGRAAVNNRSVSIYRPDVDRNTRTSARPSRVSDATSVRTSGTRGNSRAEATRTAATSRNNNTSATRGVTSRNAEAGRSRAANDRNNDAVRPTRGNVATPERQNERSRATAPKTNSVRNTGSTDRNANATRRPETTTRQNRTATSSREAVRPSASENKRSSTGVQRTAPSRSSNDRVSSQRQTSSPSRNSSVKSSSRQSRPSVSSSRSSEKSRSSATRSKTSERNNSSGRSRG</sequence>
<name>A0A917MDQ0_9SPHI</name>
<feature type="compositionally biased region" description="Polar residues" evidence="1">
    <location>
        <begin position="359"/>
        <end position="370"/>
    </location>
</feature>
<dbReference type="Pfam" id="PF20245">
    <property type="entry name" value="DUF6600"/>
    <property type="match status" value="1"/>
</dbReference>
<dbReference type="Proteomes" id="UP000660862">
    <property type="component" value="Unassembled WGS sequence"/>
</dbReference>
<feature type="compositionally biased region" description="Low complexity" evidence="1">
    <location>
        <begin position="407"/>
        <end position="430"/>
    </location>
</feature>
<feature type="compositionally biased region" description="Low complexity" evidence="1">
    <location>
        <begin position="437"/>
        <end position="456"/>
    </location>
</feature>
<proteinExistence type="predicted"/>
<feature type="region of interest" description="Disordered" evidence="1">
    <location>
        <begin position="202"/>
        <end position="456"/>
    </location>
</feature>
<feature type="compositionally biased region" description="Low complexity" evidence="1">
    <location>
        <begin position="269"/>
        <end position="290"/>
    </location>
</feature>
<dbReference type="EMBL" id="BMER01000002">
    <property type="protein sequence ID" value="GGG91059.1"/>
    <property type="molecule type" value="Genomic_DNA"/>
</dbReference>
<organism evidence="3 4">
    <name type="scientific">Parapedobacter pyrenivorans</name>
    <dbReference type="NCBI Taxonomy" id="1305674"/>
    <lineage>
        <taxon>Bacteria</taxon>
        <taxon>Pseudomonadati</taxon>
        <taxon>Bacteroidota</taxon>
        <taxon>Sphingobacteriia</taxon>
        <taxon>Sphingobacteriales</taxon>
        <taxon>Sphingobacteriaceae</taxon>
        <taxon>Parapedobacter</taxon>
    </lineage>
</organism>
<feature type="compositionally biased region" description="Basic and acidic residues" evidence="1">
    <location>
        <begin position="298"/>
        <end position="311"/>
    </location>
</feature>
<keyword evidence="4" id="KW-1185">Reference proteome</keyword>
<accession>A0A917MDQ0</accession>
<evidence type="ECO:0000313" key="3">
    <source>
        <dbReference type="EMBL" id="GGG91059.1"/>
    </source>
</evidence>
<reference evidence="3" key="2">
    <citation type="submission" date="2020-09" db="EMBL/GenBank/DDBJ databases">
        <authorList>
            <person name="Sun Q."/>
            <person name="Zhou Y."/>
        </authorList>
    </citation>
    <scope>NUCLEOTIDE SEQUENCE</scope>
    <source>
        <strain evidence="3">CGMCC 1.12195</strain>
    </source>
</reference>
<feature type="compositionally biased region" description="Polar residues" evidence="1">
    <location>
        <begin position="247"/>
        <end position="268"/>
    </location>
</feature>
<dbReference type="AlphaFoldDB" id="A0A917MDQ0"/>
<evidence type="ECO:0000256" key="2">
    <source>
        <dbReference type="SAM" id="SignalP"/>
    </source>
</evidence>
<feature type="signal peptide" evidence="2">
    <location>
        <begin position="1"/>
        <end position="21"/>
    </location>
</feature>
<dbReference type="InterPro" id="IPR046535">
    <property type="entry name" value="DUF6600"/>
</dbReference>
<comment type="caution">
    <text evidence="3">The sequence shown here is derived from an EMBL/GenBank/DDBJ whole genome shotgun (WGS) entry which is preliminary data.</text>
</comment>
<protein>
    <recommendedName>
        <fullName evidence="5">YXWGXW repeat-containing protein</fullName>
    </recommendedName>
</protein>
<feature type="compositionally biased region" description="Polar residues" evidence="1">
    <location>
        <begin position="383"/>
        <end position="406"/>
    </location>
</feature>
<feature type="chain" id="PRO_5037012415" description="YXWGXW repeat-containing protein" evidence="2">
    <location>
        <begin position="22"/>
        <end position="456"/>
    </location>
</feature>
<evidence type="ECO:0000256" key="1">
    <source>
        <dbReference type="SAM" id="MobiDB-lite"/>
    </source>
</evidence>
<evidence type="ECO:0008006" key="5">
    <source>
        <dbReference type="Google" id="ProtNLM"/>
    </source>
</evidence>
<dbReference type="RefSeq" id="WP_188506564.1">
    <property type="nucleotide sequence ID" value="NZ_BMER01000002.1"/>
</dbReference>
<gene>
    <name evidence="3" type="ORF">GCM10007415_27040</name>
</gene>
<keyword evidence="2" id="KW-0732">Signal</keyword>
<evidence type="ECO:0000313" key="4">
    <source>
        <dbReference type="Proteomes" id="UP000660862"/>
    </source>
</evidence>
<feature type="compositionally biased region" description="Polar residues" evidence="1">
    <location>
        <begin position="335"/>
        <end position="352"/>
    </location>
</feature>